<comment type="similarity">
    <text evidence="1">Belongs to the sel-1 family.</text>
</comment>
<keyword evidence="3" id="KW-1185">Reference proteome</keyword>
<dbReference type="EMBL" id="JBBJCI010000231">
    <property type="protein sequence ID" value="KAK7237848.1"/>
    <property type="molecule type" value="Genomic_DNA"/>
</dbReference>
<dbReference type="Proteomes" id="UP001363151">
    <property type="component" value="Unassembled WGS sequence"/>
</dbReference>
<evidence type="ECO:0000256" key="1">
    <source>
        <dbReference type="ARBA" id="ARBA00038101"/>
    </source>
</evidence>
<protein>
    <recommendedName>
        <fullName evidence="4">Sel1 repeat family protein</fullName>
    </recommendedName>
</protein>
<proteinExistence type="inferred from homology"/>
<dbReference type="Gene3D" id="1.25.40.10">
    <property type="entry name" value="Tetratricopeptide repeat domain"/>
    <property type="match status" value="2"/>
</dbReference>
<reference evidence="2 3" key="1">
    <citation type="submission" date="2024-03" db="EMBL/GenBank/DDBJ databases">
        <title>Aureococcus anophagefferens CCMP1851 and Kratosvirus quantuckense: Draft genome of a second virus-susceptible host strain in the model system.</title>
        <authorList>
            <person name="Chase E."/>
            <person name="Truchon A.R."/>
            <person name="Schepens W."/>
            <person name="Wilhelm S.W."/>
        </authorList>
    </citation>
    <scope>NUCLEOTIDE SEQUENCE [LARGE SCALE GENOMIC DNA]</scope>
    <source>
        <strain evidence="2 3">CCMP1851</strain>
    </source>
</reference>
<evidence type="ECO:0000313" key="2">
    <source>
        <dbReference type="EMBL" id="KAK7237848.1"/>
    </source>
</evidence>
<dbReference type="SMART" id="SM00671">
    <property type="entry name" value="SEL1"/>
    <property type="match status" value="5"/>
</dbReference>
<accession>A0ABR1FT44</accession>
<dbReference type="InterPro" id="IPR006597">
    <property type="entry name" value="Sel1-like"/>
</dbReference>
<dbReference type="InterPro" id="IPR050767">
    <property type="entry name" value="Sel1_AlgK"/>
</dbReference>
<dbReference type="PANTHER" id="PTHR11102">
    <property type="entry name" value="SEL-1-LIKE PROTEIN"/>
    <property type="match status" value="1"/>
</dbReference>
<comment type="caution">
    <text evidence="2">The sequence shown here is derived from an EMBL/GenBank/DDBJ whole genome shotgun (WGS) entry which is preliminary data.</text>
</comment>
<evidence type="ECO:0008006" key="4">
    <source>
        <dbReference type="Google" id="ProtNLM"/>
    </source>
</evidence>
<dbReference type="SUPFAM" id="SSF81901">
    <property type="entry name" value="HCP-like"/>
    <property type="match status" value="2"/>
</dbReference>
<name>A0ABR1FT44_AURAN</name>
<evidence type="ECO:0000313" key="3">
    <source>
        <dbReference type="Proteomes" id="UP001363151"/>
    </source>
</evidence>
<dbReference type="InterPro" id="IPR011990">
    <property type="entry name" value="TPR-like_helical_dom_sf"/>
</dbReference>
<gene>
    <name evidence="2" type="ORF">SO694_00022229</name>
</gene>
<dbReference type="Pfam" id="PF08238">
    <property type="entry name" value="Sel1"/>
    <property type="match status" value="6"/>
</dbReference>
<sequence>MLKKNVANEVPEAITALAVCYRDGDYGLVKSAKKAAKLYKRAVELGDVKAMTSLGVYYKNGNGVKMDEAKAKQLYRMAADRGDYIAQMNLGGLLLAEKNDDEAYRWFLLAAQQGFTAAELQVGIAHGAGWGVAKDYVEAKRWFLRAAAKGCERAKGYLEQMDCKKAIRQSRPAADQGDVQAQYTLGNFLSDHGKELEDRGEHEESIAAYEESVRYLTLAAAQNYGEAQHNLALAYAEGRGVEQDLAATVRLWLMADAQGIEHSRYMLELYDSLDKINSLEMRREVIDEMASEIAEMPGRCGFEVRIMRAMFPEPPPDIQLRFDIGARVECRMEDAFCVGTVVDVWYREQGMTPGFLAPYQVELDEHEPHGRFIMAPEDDDHYIRSRDRPGRR</sequence>
<organism evidence="2 3">
    <name type="scientific">Aureococcus anophagefferens</name>
    <name type="common">Harmful bloom alga</name>
    <dbReference type="NCBI Taxonomy" id="44056"/>
    <lineage>
        <taxon>Eukaryota</taxon>
        <taxon>Sar</taxon>
        <taxon>Stramenopiles</taxon>
        <taxon>Ochrophyta</taxon>
        <taxon>Pelagophyceae</taxon>
        <taxon>Pelagomonadales</taxon>
        <taxon>Pelagomonadaceae</taxon>
        <taxon>Aureococcus</taxon>
    </lineage>
</organism>
<dbReference type="PANTHER" id="PTHR11102:SF160">
    <property type="entry name" value="ERAD-ASSOCIATED E3 UBIQUITIN-PROTEIN LIGASE COMPONENT HRD3"/>
    <property type="match status" value="1"/>
</dbReference>